<comment type="caution">
    <text evidence="5">The sequence shown here is derived from an EMBL/GenBank/DDBJ whole genome shotgun (WGS) entry which is preliminary data.</text>
</comment>
<dbReference type="Proteomes" id="UP000563426">
    <property type="component" value="Unassembled WGS sequence"/>
</dbReference>
<dbReference type="InterPro" id="IPR029063">
    <property type="entry name" value="SAM-dependent_MTases_sf"/>
</dbReference>
<evidence type="ECO:0000256" key="1">
    <source>
        <dbReference type="ARBA" id="ARBA00022603"/>
    </source>
</evidence>
<dbReference type="Gene3D" id="3.40.50.150">
    <property type="entry name" value="Vaccinia Virus protein VP39"/>
    <property type="match status" value="1"/>
</dbReference>
<name>A0A7Y4KR99_9BACT</name>
<dbReference type="GO" id="GO:0003886">
    <property type="term" value="F:DNA (cytosine-5-)-methyltransferase activity"/>
    <property type="evidence" value="ECO:0007669"/>
    <property type="project" value="UniProtKB-EC"/>
</dbReference>
<dbReference type="Pfam" id="PF00145">
    <property type="entry name" value="DNA_methylase"/>
    <property type="match status" value="1"/>
</dbReference>
<dbReference type="AlphaFoldDB" id="A0A7Y4KR99"/>
<reference evidence="5 6" key="1">
    <citation type="submission" date="2020-05" db="EMBL/GenBank/DDBJ databases">
        <authorList>
            <person name="Whitworth D."/>
        </authorList>
    </citation>
    <scope>NUCLEOTIDE SEQUENCE [LARGE SCALE GENOMIC DNA]</scope>
    <source>
        <strain evidence="5 6">AB043B</strain>
    </source>
</reference>
<sequence length="793" mass="83685">MSCIQEHEFTVGYLFCGAGVGAYGADCAQVEVDGHRATVRNVGGIDFEQERCNTFTKLTGAKSLCADIGRMRPRELRAFFGERAPYFMKWSPPCKGASRLTSKERAATKKYQDMNRLAVKAARKVLAAWQGEARPVMVVIENVPAYRHRCPENLAEVVRLGRRAGYEVSVVEHDLGEEAGLAQRRQRLTICWRDAKRCPVPVAMPSKKRLRGVGEVLGPLPFPDDPRAGKHHRLPKIEWLNAVRLALVPPGGDWRDLPPRGGVVAWLKARGLWPAGVDTGPFRDLVEEQLGTPVQQGQQRREVHRRHPVQAWAAPAPTVAGPGGAGLCAVEDPRGLESLAYGKDGRFTNQYRVGDWDSAATCVTGVTSMTAGMPSAADPRALDALGLGHAPRRGAEGVTAWDAPAPTVRGVARHDNGGAAVADPRALEGVALTHARGERFADQYRVQDWSAPGRTVTGATDVQAGAPVVADARPLDALALRADGRAGTCGVIAWDGPAGTVIGMPYVSGGSTPVSVADPRLDGLAMGTDNPLRHRNKYAVTGWGSPSGTVTAASRPGSGAPSVADQRVLELVGLGQTATGAGTYAGRPGLFGVMDERAPAPTVSGSATVSSSNTPAALADSRAAAALDALGVGPTCRNGFYGVLEWDQPARTVTGSLQVDNGSAAIADPRPAPRPVISIHLALALLAEGWEPPKGALAPAILSPLSGCWHRPLTTLELAVLQGLPPVVDGQPLEFVSSSDARVRSMVGDGIPAGGALVWQEEQLLAALKSKLGHGWSLVSDFWFRPGFEGYAA</sequence>
<dbReference type="RefSeq" id="WP_171438122.1">
    <property type="nucleotide sequence ID" value="NZ_JABFJV010000330.1"/>
</dbReference>
<keyword evidence="6" id="KW-1185">Reference proteome</keyword>
<dbReference type="EMBL" id="JABFJV010000330">
    <property type="protein sequence ID" value="NOK38522.1"/>
    <property type="molecule type" value="Genomic_DNA"/>
</dbReference>
<proteinExistence type="predicted"/>
<accession>A0A7Y4KR99</accession>
<evidence type="ECO:0000256" key="3">
    <source>
        <dbReference type="ARBA" id="ARBA00022747"/>
    </source>
</evidence>
<keyword evidence="2 5" id="KW-0808">Transferase</keyword>
<protein>
    <submittedName>
        <fullName evidence="5">DNA cytosine methyltransferase</fullName>
    </submittedName>
</protein>
<keyword evidence="1 5" id="KW-0489">Methyltransferase</keyword>
<evidence type="ECO:0000256" key="2">
    <source>
        <dbReference type="ARBA" id="ARBA00022679"/>
    </source>
</evidence>
<evidence type="ECO:0000313" key="6">
    <source>
        <dbReference type="Proteomes" id="UP000563426"/>
    </source>
</evidence>
<comment type="catalytic activity">
    <reaction evidence="4">
        <text>a 2'-deoxycytidine in DNA + S-adenosyl-L-methionine = a 5-methyl-2'-deoxycytidine in DNA + S-adenosyl-L-homocysteine + H(+)</text>
        <dbReference type="Rhea" id="RHEA:13681"/>
        <dbReference type="Rhea" id="RHEA-COMP:11369"/>
        <dbReference type="Rhea" id="RHEA-COMP:11370"/>
        <dbReference type="ChEBI" id="CHEBI:15378"/>
        <dbReference type="ChEBI" id="CHEBI:57856"/>
        <dbReference type="ChEBI" id="CHEBI:59789"/>
        <dbReference type="ChEBI" id="CHEBI:85452"/>
        <dbReference type="ChEBI" id="CHEBI:85454"/>
        <dbReference type="EC" id="2.1.1.37"/>
    </reaction>
</comment>
<evidence type="ECO:0000313" key="5">
    <source>
        <dbReference type="EMBL" id="NOK38522.1"/>
    </source>
</evidence>
<dbReference type="GO" id="GO:0032259">
    <property type="term" value="P:methylation"/>
    <property type="evidence" value="ECO:0007669"/>
    <property type="project" value="UniProtKB-KW"/>
</dbReference>
<dbReference type="GO" id="GO:0009307">
    <property type="term" value="P:DNA restriction-modification system"/>
    <property type="evidence" value="ECO:0007669"/>
    <property type="project" value="UniProtKB-KW"/>
</dbReference>
<gene>
    <name evidence="5" type="ORF">HMI49_35535</name>
</gene>
<dbReference type="SUPFAM" id="SSF53335">
    <property type="entry name" value="S-adenosyl-L-methionine-dependent methyltransferases"/>
    <property type="match status" value="1"/>
</dbReference>
<evidence type="ECO:0000256" key="4">
    <source>
        <dbReference type="ARBA" id="ARBA00047422"/>
    </source>
</evidence>
<dbReference type="InterPro" id="IPR001525">
    <property type="entry name" value="C5_MeTfrase"/>
</dbReference>
<keyword evidence="3" id="KW-0680">Restriction system</keyword>
<organism evidence="5 6">
    <name type="scientific">Corallococcus exercitus</name>
    <dbReference type="NCBI Taxonomy" id="2316736"/>
    <lineage>
        <taxon>Bacteria</taxon>
        <taxon>Pseudomonadati</taxon>
        <taxon>Myxococcota</taxon>
        <taxon>Myxococcia</taxon>
        <taxon>Myxococcales</taxon>
        <taxon>Cystobacterineae</taxon>
        <taxon>Myxococcaceae</taxon>
        <taxon>Corallococcus</taxon>
    </lineage>
</organism>